<feature type="domain" description="EF-hand" evidence="5">
    <location>
        <begin position="245"/>
        <end position="280"/>
    </location>
</feature>
<gene>
    <name evidence="6" type="ORF">LSTR_LSTR014010</name>
</gene>
<dbReference type="CDD" id="cd00051">
    <property type="entry name" value="EFh"/>
    <property type="match status" value="1"/>
</dbReference>
<feature type="compositionally biased region" description="Low complexity" evidence="4">
    <location>
        <begin position="125"/>
        <end position="136"/>
    </location>
</feature>
<dbReference type="InterPro" id="IPR002048">
    <property type="entry name" value="EF_hand_dom"/>
</dbReference>
<dbReference type="PANTHER" id="PTHR23055">
    <property type="entry name" value="CALCIUM BINDING PROTEINS"/>
    <property type="match status" value="1"/>
</dbReference>
<proteinExistence type="predicted"/>
<evidence type="ECO:0000256" key="4">
    <source>
        <dbReference type="SAM" id="MobiDB-lite"/>
    </source>
</evidence>
<dbReference type="PROSITE" id="PS50222">
    <property type="entry name" value="EF_HAND_2"/>
    <property type="match status" value="2"/>
</dbReference>
<feature type="compositionally biased region" description="Polar residues" evidence="4">
    <location>
        <begin position="64"/>
        <end position="73"/>
    </location>
</feature>
<feature type="region of interest" description="Disordered" evidence="4">
    <location>
        <begin position="18"/>
        <end position="90"/>
    </location>
</feature>
<feature type="compositionally biased region" description="Low complexity" evidence="4">
    <location>
        <begin position="18"/>
        <end position="30"/>
    </location>
</feature>
<keyword evidence="7" id="KW-1185">Reference proteome</keyword>
<comment type="caution">
    <text evidence="6">The sequence shown here is derived from an EMBL/GenBank/DDBJ whole genome shotgun (WGS) entry which is preliminary data.</text>
</comment>
<reference evidence="6 7" key="1">
    <citation type="journal article" date="2017" name="Gigascience">
        <title>Genome sequence of the small brown planthopper, Laodelphax striatellus.</title>
        <authorList>
            <person name="Zhu J."/>
            <person name="Jiang F."/>
            <person name="Wang X."/>
            <person name="Yang P."/>
            <person name="Bao Y."/>
            <person name="Zhao W."/>
            <person name="Wang W."/>
            <person name="Lu H."/>
            <person name="Wang Q."/>
            <person name="Cui N."/>
            <person name="Li J."/>
            <person name="Chen X."/>
            <person name="Luo L."/>
            <person name="Yu J."/>
            <person name="Kang L."/>
            <person name="Cui F."/>
        </authorList>
    </citation>
    <scope>NUCLEOTIDE SEQUENCE [LARGE SCALE GENOMIC DNA]</scope>
    <source>
        <strain evidence="6">Lst14</strain>
    </source>
</reference>
<dbReference type="SMART" id="SM00054">
    <property type="entry name" value="EFh"/>
    <property type="match status" value="2"/>
</dbReference>
<evidence type="ECO:0000256" key="3">
    <source>
        <dbReference type="ARBA" id="ARBA00022837"/>
    </source>
</evidence>
<dbReference type="STRING" id="195883.A0A482WPK8"/>
<dbReference type="SUPFAM" id="SSF47473">
    <property type="entry name" value="EF-hand"/>
    <property type="match status" value="1"/>
</dbReference>
<organism evidence="6 7">
    <name type="scientific">Laodelphax striatellus</name>
    <name type="common">Small brown planthopper</name>
    <name type="synonym">Delphax striatella</name>
    <dbReference type="NCBI Taxonomy" id="195883"/>
    <lineage>
        <taxon>Eukaryota</taxon>
        <taxon>Metazoa</taxon>
        <taxon>Ecdysozoa</taxon>
        <taxon>Arthropoda</taxon>
        <taxon>Hexapoda</taxon>
        <taxon>Insecta</taxon>
        <taxon>Pterygota</taxon>
        <taxon>Neoptera</taxon>
        <taxon>Paraneoptera</taxon>
        <taxon>Hemiptera</taxon>
        <taxon>Auchenorrhyncha</taxon>
        <taxon>Fulgoroidea</taxon>
        <taxon>Delphacidae</taxon>
        <taxon>Criomorphinae</taxon>
        <taxon>Laodelphax</taxon>
    </lineage>
</organism>
<dbReference type="FunCoup" id="A0A482WPK8">
    <property type="interactions" value="6"/>
</dbReference>
<dbReference type="PROSITE" id="PS00018">
    <property type="entry name" value="EF_HAND_1"/>
    <property type="match status" value="2"/>
</dbReference>
<dbReference type="GO" id="GO:0005509">
    <property type="term" value="F:calcium ion binding"/>
    <property type="evidence" value="ECO:0007669"/>
    <property type="project" value="InterPro"/>
</dbReference>
<dbReference type="InterPro" id="IPR028846">
    <property type="entry name" value="Recoverin"/>
</dbReference>
<feature type="domain" description="EF-hand" evidence="5">
    <location>
        <begin position="200"/>
        <end position="235"/>
    </location>
</feature>
<dbReference type="Pfam" id="PF13499">
    <property type="entry name" value="EF-hand_7"/>
    <property type="match status" value="1"/>
</dbReference>
<dbReference type="InParanoid" id="A0A482WPK8"/>
<dbReference type="InterPro" id="IPR018247">
    <property type="entry name" value="EF_Hand_1_Ca_BS"/>
</dbReference>
<dbReference type="PANTHER" id="PTHR23055:SF60">
    <property type="entry name" value="CALAXIN"/>
    <property type="match status" value="1"/>
</dbReference>
<evidence type="ECO:0000256" key="2">
    <source>
        <dbReference type="ARBA" id="ARBA00022737"/>
    </source>
</evidence>
<evidence type="ECO:0000313" key="7">
    <source>
        <dbReference type="Proteomes" id="UP000291343"/>
    </source>
</evidence>
<dbReference type="InterPro" id="IPR011992">
    <property type="entry name" value="EF-hand-dom_pair"/>
</dbReference>
<name>A0A482WPK8_LAOST</name>
<evidence type="ECO:0000256" key="1">
    <source>
        <dbReference type="ARBA" id="ARBA00022723"/>
    </source>
</evidence>
<dbReference type="SMR" id="A0A482WPK8"/>
<evidence type="ECO:0000259" key="5">
    <source>
        <dbReference type="PROSITE" id="PS50222"/>
    </source>
</evidence>
<keyword evidence="3" id="KW-0106">Calcium</keyword>
<sequence>MKSVSLFLSSGRRASLRVAAQGGAKKGGVQPPQPEGGGGARGSNRRRQRAPPILSSRMGDSASGVATSDQQQGGAPHARGGSQAQSTSKLVDALRRQTHFSRQEIEALCRVYKKLVSSASSGRLKSNNGPNNKSSGIAASQTSNEGLSRVMFRELLHNTFDVVTEEVLMERIFSAFDRQAAGWLRLEDWLLGLSVFLRGTLEERAIFAFHVYDLNNDGYISREEMFLLLRNSLVKHPQDDDPDEGVRDLVELAVRKMDADRDGKLSQNDFRAAVSDEPLLLEAFGQCLPTHTAAETFLATLL</sequence>
<dbReference type="AlphaFoldDB" id="A0A482WPK8"/>
<protein>
    <recommendedName>
        <fullName evidence="5">EF-hand domain-containing protein</fullName>
    </recommendedName>
</protein>
<accession>A0A482WPK8</accession>
<feature type="region of interest" description="Disordered" evidence="4">
    <location>
        <begin position="120"/>
        <end position="140"/>
    </location>
</feature>
<keyword evidence="1" id="KW-0479">Metal-binding</keyword>
<dbReference type="EMBL" id="QKKF02029250">
    <property type="protein sequence ID" value="RZF35216.1"/>
    <property type="molecule type" value="Genomic_DNA"/>
</dbReference>
<keyword evidence="2" id="KW-0677">Repeat</keyword>
<evidence type="ECO:0000313" key="6">
    <source>
        <dbReference type="EMBL" id="RZF35216.1"/>
    </source>
</evidence>
<dbReference type="Gene3D" id="1.10.238.10">
    <property type="entry name" value="EF-hand"/>
    <property type="match status" value="1"/>
</dbReference>
<dbReference type="OrthoDB" id="191686at2759"/>
<dbReference type="Proteomes" id="UP000291343">
    <property type="component" value="Unassembled WGS sequence"/>
</dbReference>